<dbReference type="GO" id="GO:0030246">
    <property type="term" value="F:carbohydrate binding"/>
    <property type="evidence" value="ECO:0007669"/>
    <property type="project" value="UniProtKB-KW"/>
</dbReference>
<dbReference type="GO" id="GO:0005975">
    <property type="term" value="P:carbohydrate metabolic process"/>
    <property type="evidence" value="ECO:0007669"/>
    <property type="project" value="InterPro"/>
</dbReference>
<dbReference type="InterPro" id="IPR035992">
    <property type="entry name" value="Ricin_B-like_lectins"/>
</dbReference>
<evidence type="ECO:0000256" key="3">
    <source>
        <dbReference type="ARBA" id="ARBA00012755"/>
    </source>
</evidence>
<dbReference type="CDD" id="cd14792">
    <property type="entry name" value="GH27"/>
    <property type="match status" value="1"/>
</dbReference>
<evidence type="ECO:0000256" key="1">
    <source>
        <dbReference type="ARBA" id="ARBA00001255"/>
    </source>
</evidence>
<keyword evidence="4 7" id="KW-0732">Signal</keyword>
<dbReference type="SUPFAM" id="SSF51445">
    <property type="entry name" value="(Trans)glycosidases"/>
    <property type="match status" value="1"/>
</dbReference>
<dbReference type="InterPro" id="IPR013785">
    <property type="entry name" value="Aldolase_TIM"/>
</dbReference>
<dbReference type="InterPro" id="IPR002241">
    <property type="entry name" value="Glyco_hydro_27"/>
</dbReference>
<dbReference type="AlphaFoldDB" id="A0A396GQQ1"/>
<reference evidence="10" key="1">
    <citation type="journal article" date="2018" name="Nat. Plants">
        <title>Whole-genome landscape of Medicago truncatula symbiotic genes.</title>
        <authorList>
            <person name="Pecrix Y."/>
            <person name="Staton S.E."/>
            <person name="Sallet E."/>
            <person name="Lelandais-Briere C."/>
            <person name="Moreau S."/>
            <person name="Carrere S."/>
            <person name="Blein T."/>
            <person name="Jardinaud M.F."/>
            <person name="Latrasse D."/>
            <person name="Zouine M."/>
            <person name="Zahm M."/>
            <person name="Kreplak J."/>
            <person name="Mayjonade B."/>
            <person name="Satge C."/>
            <person name="Perez M."/>
            <person name="Cauet S."/>
            <person name="Marande W."/>
            <person name="Chantry-Darmon C."/>
            <person name="Lopez-Roques C."/>
            <person name="Bouchez O."/>
            <person name="Berard A."/>
            <person name="Debelle F."/>
            <person name="Munos S."/>
            <person name="Bendahmane A."/>
            <person name="Berges H."/>
            <person name="Niebel A."/>
            <person name="Buitink J."/>
            <person name="Frugier F."/>
            <person name="Benhamed M."/>
            <person name="Crespi M."/>
            <person name="Gouzy J."/>
            <person name="Gamas P."/>
        </authorList>
    </citation>
    <scope>NUCLEOTIDE SEQUENCE [LARGE SCALE GENOMIC DNA]</scope>
    <source>
        <strain evidence="10">cv. Jemalong A17</strain>
    </source>
</reference>
<evidence type="ECO:0000313" key="9">
    <source>
        <dbReference type="EMBL" id="RHN42853.1"/>
    </source>
</evidence>
<dbReference type="InterPro" id="IPR017853">
    <property type="entry name" value="GH"/>
</dbReference>
<dbReference type="Pfam" id="PF16499">
    <property type="entry name" value="Melibiase_2"/>
    <property type="match status" value="1"/>
</dbReference>
<sequence>MKCFTMCLVSFLLLFGFWFQSVSSRNLSRSNIQQIGLPPRGWNSYDAFSWIISEQEFLQNAQIVSQRLRVYGYEYVVVDYLWYRKNVPGANMNSLGFDVIDQWGRMVPDPVRWPSSNGGNGFSEVAKKVHSLGLKFGIHIMAGISTQAVNANTPILDTATGAAYQELGRVWYAKDIAIQQRRCSWMSNGFMSVNTRLGAGRAFLRSLHEQYAAWGVDLVKHDCVFGENFDLNEITYVSEVLSKINRPFVYSLSPGTSVTPAMAKHVSGLVNMYRITGDDWDTWQDVAAHFDISRDMAAANLIGAKGLRGSSWPDMDMLPFGWLTDPGSNEGPHRYSKLNLEEKRTQMTLWAFAKSPLMYGGDVRRIDPATYEIMTNPTLLEINHFSSNNIEFPYVTSSKNLKNEYQQRIGKMNSMKGEKQIHSLGLTGCAESKAIGWTTGNQSLNRDLERICWKGSAENLHQNPFCVHKRELPLRLDGESMYHEDYRGKHHLVATNQMRVCLDGSTKRKDTSKDLKRATFSPCRLDSNQIWELHSNGTMVNSYSGLCVTVKYLEANVVSGGIRSWIATGRNGEVYLAFFNLNEQKTPVYAKTSDLAKVFPGRPINFCQGKEVWSGKNVATTQGTIFMDLEVHGCSLFVLHCK</sequence>
<evidence type="ECO:0000259" key="8">
    <source>
        <dbReference type="Pfam" id="PF17801"/>
    </source>
</evidence>
<feature type="signal peptide" evidence="7">
    <location>
        <begin position="1"/>
        <end position="24"/>
    </location>
</feature>
<protein>
    <recommendedName>
        <fullName evidence="3">alpha-galactosidase</fullName>
        <ecNumber evidence="3">3.2.1.22</ecNumber>
    </recommendedName>
</protein>
<gene>
    <name evidence="9" type="ORF">MtrunA17_Chr8g0381451</name>
</gene>
<accession>A0A396GQQ1</accession>
<evidence type="ECO:0000256" key="5">
    <source>
        <dbReference type="ARBA" id="ARBA00022801"/>
    </source>
</evidence>
<comment type="caution">
    <text evidence="9">The sequence shown here is derived from an EMBL/GenBank/DDBJ whole genome shotgun (WGS) entry which is preliminary data.</text>
</comment>
<dbReference type="Gramene" id="rna49350">
    <property type="protein sequence ID" value="RHN42853.1"/>
    <property type="gene ID" value="gene49350"/>
</dbReference>
<evidence type="ECO:0000256" key="4">
    <source>
        <dbReference type="ARBA" id="ARBA00022729"/>
    </source>
</evidence>
<dbReference type="PANTHER" id="PTHR11452:SF42">
    <property type="entry name" value="ALPHA-GALACTOSIDASE"/>
    <property type="match status" value="1"/>
</dbReference>
<dbReference type="OrthoDB" id="5795902at2759"/>
<dbReference type="Gene3D" id="3.20.20.70">
    <property type="entry name" value="Aldolase class I"/>
    <property type="match status" value="1"/>
</dbReference>
<comment type="catalytic activity">
    <reaction evidence="1">
        <text>Hydrolysis of terminal, non-reducing alpha-D-galactose residues in alpha-D-galactosides, including galactose oligosaccharides, galactomannans and galactolipids.</text>
        <dbReference type="EC" id="3.2.1.22"/>
    </reaction>
</comment>
<keyword evidence="9" id="KW-0430">Lectin</keyword>
<dbReference type="Pfam" id="PF17801">
    <property type="entry name" value="Melibiase_C"/>
    <property type="match status" value="1"/>
</dbReference>
<comment type="similarity">
    <text evidence="2">Belongs to the glycosyl hydrolase 27 family.</text>
</comment>
<keyword evidence="5 9" id="KW-0378">Hydrolase</keyword>
<dbReference type="Proteomes" id="UP000265566">
    <property type="component" value="Chromosome 8"/>
</dbReference>
<dbReference type="PANTHER" id="PTHR11452">
    <property type="entry name" value="ALPHA-GALACTOSIDASE/ALPHA-N-ACETYLGALACTOSAMINIDASE"/>
    <property type="match status" value="1"/>
</dbReference>
<dbReference type="SUPFAM" id="SSF50370">
    <property type="entry name" value="Ricin B-like lectins"/>
    <property type="match status" value="1"/>
</dbReference>
<evidence type="ECO:0000256" key="6">
    <source>
        <dbReference type="ARBA" id="ARBA00023295"/>
    </source>
</evidence>
<evidence type="ECO:0000313" key="10">
    <source>
        <dbReference type="Proteomes" id="UP000265566"/>
    </source>
</evidence>
<dbReference type="EC" id="3.2.1.22" evidence="3"/>
<evidence type="ECO:0000256" key="2">
    <source>
        <dbReference type="ARBA" id="ARBA00009743"/>
    </source>
</evidence>
<dbReference type="InterPro" id="IPR041233">
    <property type="entry name" value="Melibiase_C"/>
</dbReference>
<organism evidence="9 10">
    <name type="scientific">Medicago truncatula</name>
    <name type="common">Barrel medic</name>
    <name type="synonym">Medicago tribuloides</name>
    <dbReference type="NCBI Taxonomy" id="3880"/>
    <lineage>
        <taxon>Eukaryota</taxon>
        <taxon>Viridiplantae</taxon>
        <taxon>Streptophyta</taxon>
        <taxon>Embryophyta</taxon>
        <taxon>Tracheophyta</taxon>
        <taxon>Spermatophyta</taxon>
        <taxon>Magnoliopsida</taxon>
        <taxon>eudicotyledons</taxon>
        <taxon>Gunneridae</taxon>
        <taxon>Pentapetalae</taxon>
        <taxon>rosids</taxon>
        <taxon>fabids</taxon>
        <taxon>Fabales</taxon>
        <taxon>Fabaceae</taxon>
        <taxon>Papilionoideae</taxon>
        <taxon>50 kb inversion clade</taxon>
        <taxon>NPAAA clade</taxon>
        <taxon>Hologalegina</taxon>
        <taxon>IRL clade</taxon>
        <taxon>Trifolieae</taxon>
        <taxon>Medicago</taxon>
    </lineage>
</organism>
<dbReference type="Gene3D" id="2.60.40.1180">
    <property type="entry name" value="Golgi alpha-mannosidase II"/>
    <property type="match status" value="1"/>
</dbReference>
<proteinExistence type="inferred from homology"/>
<evidence type="ECO:0000256" key="7">
    <source>
        <dbReference type="SAM" id="SignalP"/>
    </source>
</evidence>
<dbReference type="SUPFAM" id="SSF51011">
    <property type="entry name" value="Glycosyl hydrolase domain"/>
    <property type="match status" value="1"/>
</dbReference>
<dbReference type="EMBL" id="PSQE01000008">
    <property type="protein sequence ID" value="RHN42853.1"/>
    <property type="molecule type" value="Genomic_DNA"/>
</dbReference>
<dbReference type="GO" id="GO:0004557">
    <property type="term" value="F:alpha-galactosidase activity"/>
    <property type="evidence" value="ECO:0007669"/>
    <property type="project" value="UniProtKB-EC"/>
</dbReference>
<dbReference type="InterPro" id="IPR013780">
    <property type="entry name" value="Glyco_hydro_b"/>
</dbReference>
<feature type="chain" id="PRO_5017427506" description="alpha-galactosidase" evidence="7">
    <location>
        <begin position="25"/>
        <end position="642"/>
    </location>
</feature>
<keyword evidence="6" id="KW-0326">Glycosidase</keyword>
<feature type="domain" description="Alpha galactosidase C-terminal" evidence="8">
    <location>
        <begin position="560"/>
        <end position="639"/>
    </location>
</feature>
<name>A0A396GQQ1_MEDTR</name>